<gene>
    <name evidence="1" type="ORF">LOK49_LG09G02746</name>
</gene>
<dbReference type="Proteomes" id="UP001060215">
    <property type="component" value="Chromosome 8"/>
</dbReference>
<organism evidence="1 2">
    <name type="scientific">Camellia lanceoleosa</name>
    <dbReference type="NCBI Taxonomy" id="1840588"/>
    <lineage>
        <taxon>Eukaryota</taxon>
        <taxon>Viridiplantae</taxon>
        <taxon>Streptophyta</taxon>
        <taxon>Embryophyta</taxon>
        <taxon>Tracheophyta</taxon>
        <taxon>Spermatophyta</taxon>
        <taxon>Magnoliopsida</taxon>
        <taxon>eudicotyledons</taxon>
        <taxon>Gunneridae</taxon>
        <taxon>Pentapetalae</taxon>
        <taxon>asterids</taxon>
        <taxon>Ericales</taxon>
        <taxon>Theaceae</taxon>
        <taxon>Camellia</taxon>
    </lineage>
</organism>
<proteinExistence type="predicted"/>
<keyword evidence="2" id="KW-1185">Reference proteome</keyword>
<evidence type="ECO:0000313" key="1">
    <source>
        <dbReference type="EMBL" id="KAI8000717.1"/>
    </source>
</evidence>
<name>A0ACC0GJV4_9ERIC</name>
<evidence type="ECO:0000313" key="2">
    <source>
        <dbReference type="Proteomes" id="UP001060215"/>
    </source>
</evidence>
<sequence>MVVTSNRGAIQTQIEPECDRRSELKAFDDSKAGVKGLLDAGVTKIPRIFIHDKSMLPDIHKSGSVISHFSVPIIDFEGINKGAAQHSEIIDKVRDACEKWGFFQVVNHGIPISIMDDMIDGVRRFHEQDTEVKKQFYSRDVTKKFIYNSNFDLYQAPVSNWRDTISCVMAPQPPDPEELPVVCRDIMIEYSKYMMRLGLTLLELLSEALGLNSDHLKDMDCAEGLFVLGHYYPACPEPEMTLGTGDHADSGFFTVLLQDNMGGLQILHENQWVDVPPQPGVLVVNIADLLQLISNDRFKSVEHRALANHVGSRVSVACFFTPHLYPSTRMYGPVKDLLSEDNPPVYRETTVKDFIAYYDSEGLDGNSALTYFKL</sequence>
<comment type="caution">
    <text evidence="1">The sequence shown here is derived from an EMBL/GenBank/DDBJ whole genome shotgun (WGS) entry which is preliminary data.</text>
</comment>
<reference evidence="1 2" key="1">
    <citation type="journal article" date="2022" name="Plant J.">
        <title>Chromosome-level genome of Camellia lanceoleosa provides a valuable resource for understanding genome evolution and self-incompatibility.</title>
        <authorList>
            <person name="Gong W."/>
            <person name="Xiao S."/>
            <person name="Wang L."/>
            <person name="Liao Z."/>
            <person name="Chang Y."/>
            <person name="Mo W."/>
            <person name="Hu G."/>
            <person name="Li W."/>
            <person name="Zhao G."/>
            <person name="Zhu H."/>
            <person name="Hu X."/>
            <person name="Ji K."/>
            <person name="Xiang X."/>
            <person name="Song Q."/>
            <person name="Yuan D."/>
            <person name="Jin S."/>
            <person name="Zhang L."/>
        </authorList>
    </citation>
    <scope>NUCLEOTIDE SEQUENCE [LARGE SCALE GENOMIC DNA]</scope>
    <source>
        <strain evidence="1">SQ_2022a</strain>
    </source>
</reference>
<dbReference type="EMBL" id="CM045765">
    <property type="protein sequence ID" value="KAI8000717.1"/>
    <property type="molecule type" value="Genomic_DNA"/>
</dbReference>
<protein>
    <submittedName>
        <fullName evidence="1">Uncharacterized protein</fullName>
    </submittedName>
</protein>
<accession>A0ACC0GJV4</accession>